<keyword evidence="4" id="KW-1185">Reference proteome</keyword>
<dbReference type="PROSITE" id="PS51201">
    <property type="entry name" value="RCK_N"/>
    <property type="match status" value="1"/>
</dbReference>
<sequence length="222" mass="24981">MKHPKKDFAVIGLGRFGGSLCRELTSSGVQVMAIDKDIERVQEFNTIVSDAVELDATDEEALKSMGIRNFDYVVVSIGEDIQSSILITLVLKEMGIKQVWVKARNEYHEKVLEKIGADRVIHPERDMARRIAHHIGNDAVTDYIELSREYSIVELVVSKKLAGKKLMDLDIRDNFHCSIVAVKKNNENIIITPSMDVTLKQGDIIVTIGKNSDIAEFEEKRV</sequence>
<accession>A0ABS2MYE2</accession>
<feature type="domain" description="RCK C-terminal" evidence="2">
    <location>
        <begin position="138"/>
        <end position="222"/>
    </location>
</feature>
<dbReference type="PROSITE" id="PS51202">
    <property type="entry name" value="RCK_C"/>
    <property type="match status" value="1"/>
</dbReference>
<dbReference type="Gene3D" id="3.30.70.1450">
    <property type="entry name" value="Regulator of K+ conductance, C-terminal domain"/>
    <property type="match status" value="1"/>
</dbReference>
<dbReference type="PANTHER" id="PTHR43833">
    <property type="entry name" value="POTASSIUM CHANNEL PROTEIN 2-RELATED-RELATED"/>
    <property type="match status" value="1"/>
</dbReference>
<evidence type="ECO:0000259" key="2">
    <source>
        <dbReference type="PROSITE" id="PS51202"/>
    </source>
</evidence>
<dbReference type="RefSeq" id="WP_338024241.1">
    <property type="nucleotide sequence ID" value="NZ_JAFBDR010000005.1"/>
</dbReference>
<dbReference type="InterPro" id="IPR050721">
    <property type="entry name" value="Trk_Ktr_HKT_K-transport"/>
</dbReference>
<reference evidence="3 4" key="1">
    <citation type="submission" date="2021-01" db="EMBL/GenBank/DDBJ databases">
        <title>Genomic Encyclopedia of Type Strains, Phase IV (KMG-IV): sequencing the most valuable type-strain genomes for metagenomic binning, comparative biology and taxonomic classification.</title>
        <authorList>
            <person name="Goeker M."/>
        </authorList>
    </citation>
    <scope>NUCLEOTIDE SEQUENCE [LARGE SCALE GENOMIC DNA]</scope>
    <source>
        <strain evidence="3 4">DSM 23711</strain>
    </source>
</reference>
<dbReference type="Gene3D" id="3.40.50.720">
    <property type="entry name" value="NAD(P)-binding Rossmann-like Domain"/>
    <property type="match status" value="1"/>
</dbReference>
<proteinExistence type="predicted"/>
<evidence type="ECO:0000259" key="1">
    <source>
        <dbReference type="PROSITE" id="PS51201"/>
    </source>
</evidence>
<evidence type="ECO:0000313" key="3">
    <source>
        <dbReference type="EMBL" id="MBM7570856.1"/>
    </source>
</evidence>
<name>A0ABS2MYE2_9BACI</name>
<organism evidence="3 4">
    <name type="scientific">Aquibacillus albus</name>
    <dbReference type="NCBI Taxonomy" id="1168171"/>
    <lineage>
        <taxon>Bacteria</taxon>
        <taxon>Bacillati</taxon>
        <taxon>Bacillota</taxon>
        <taxon>Bacilli</taxon>
        <taxon>Bacillales</taxon>
        <taxon>Bacillaceae</taxon>
        <taxon>Aquibacillus</taxon>
    </lineage>
</organism>
<evidence type="ECO:0000313" key="4">
    <source>
        <dbReference type="Proteomes" id="UP001296943"/>
    </source>
</evidence>
<dbReference type="EMBL" id="JAFBDR010000005">
    <property type="protein sequence ID" value="MBM7570856.1"/>
    <property type="molecule type" value="Genomic_DNA"/>
</dbReference>
<dbReference type="Pfam" id="PF02254">
    <property type="entry name" value="TrkA_N"/>
    <property type="match status" value="1"/>
</dbReference>
<dbReference type="Proteomes" id="UP001296943">
    <property type="component" value="Unassembled WGS sequence"/>
</dbReference>
<feature type="domain" description="RCK N-terminal" evidence="1">
    <location>
        <begin position="5"/>
        <end position="121"/>
    </location>
</feature>
<comment type="caution">
    <text evidence="3">The sequence shown here is derived from an EMBL/GenBank/DDBJ whole genome shotgun (WGS) entry which is preliminary data.</text>
</comment>
<dbReference type="Pfam" id="PF02080">
    <property type="entry name" value="TrkA_C"/>
    <property type="match status" value="1"/>
</dbReference>
<dbReference type="SUPFAM" id="SSF51735">
    <property type="entry name" value="NAD(P)-binding Rossmann-fold domains"/>
    <property type="match status" value="1"/>
</dbReference>
<dbReference type="PANTHER" id="PTHR43833:SF7">
    <property type="entry name" value="KTR SYSTEM POTASSIUM UPTAKE PROTEIN C"/>
    <property type="match status" value="1"/>
</dbReference>
<dbReference type="InterPro" id="IPR036721">
    <property type="entry name" value="RCK_C_sf"/>
</dbReference>
<dbReference type="SUPFAM" id="SSF116726">
    <property type="entry name" value="TrkA C-terminal domain-like"/>
    <property type="match status" value="1"/>
</dbReference>
<gene>
    <name evidence="3" type="ORF">JOC48_001334</name>
</gene>
<dbReference type="InterPro" id="IPR006037">
    <property type="entry name" value="RCK_C"/>
</dbReference>
<protein>
    <submittedName>
        <fullName evidence="3">Trk system potassium uptake protein TrkA</fullName>
    </submittedName>
</protein>
<dbReference type="InterPro" id="IPR003148">
    <property type="entry name" value="RCK_N"/>
</dbReference>
<dbReference type="InterPro" id="IPR036291">
    <property type="entry name" value="NAD(P)-bd_dom_sf"/>
</dbReference>